<proteinExistence type="inferred from homology"/>
<comment type="caution">
    <text evidence="3">The sequence shown here is derived from an EMBL/GenBank/DDBJ whole genome shotgun (WGS) entry which is preliminary data.</text>
</comment>
<comment type="function">
    <text evidence="1">Could be involved in insertion of integral membrane proteins into the membrane.</text>
</comment>
<dbReference type="SMART" id="SM01234">
    <property type="entry name" value="Haemolytic"/>
    <property type="match status" value="1"/>
</dbReference>
<name>A0A918MYF4_9BURK</name>
<evidence type="ECO:0000313" key="3">
    <source>
        <dbReference type="EMBL" id="GGW81730.1"/>
    </source>
</evidence>
<keyword evidence="1" id="KW-0472">Membrane</keyword>
<accession>A0A918MYF4</accession>
<dbReference type="AlphaFoldDB" id="A0A918MYF4"/>
<comment type="similarity">
    <text evidence="1">Belongs to the UPF0161 family.</text>
</comment>
<dbReference type="PANTHER" id="PTHR33383">
    <property type="entry name" value="MEMBRANE PROTEIN INSERTION EFFICIENCY FACTOR-RELATED"/>
    <property type="match status" value="1"/>
</dbReference>
<keyword evidence="4" id="KW-1185">Reference proteome</keyword>
<dbReference type="Pfam" id="PF01809">
    <property type="entry name" value="YidD"/>
    <property type="match status" value="1"/>
</dbReference>
<organism evidence="3 4">
    <name type="scientific">Advenella faeciporci</name>
    <dbReference type="NCBI Taxonomy" id="797535"/>
    <lineage>
        <taxon>Bacteria</taxon>
        <taxon>Pseudomonadati</taxon>
        <taxon>Pseudomonadota</taxon>
        <taxon>Betaproteobacteria</taxon>
        <taxon>Burkholderiales</taxon>
        <taxon>Alcaligenaceae</taxon>
    </lineage>
</organism>
<gene>
    <name evidence="3" type="ORF">GCM10011450_09550</name>
</gene>
<comment type="subcellular location">
    <subcellularLocation>
        <location evidence="1">Cell membrane</location>
        <topology evidence="1">Peripheral membrane protein</topology>
        <orientation evidence="1">Cytoplasmic side</orientation>
    </subcellularLocation>
</comment>
<evidence type="ECO:0000313" key="4">
    <source>
        <dbReference type="Proteomes" id="UP000608345"/>
    </source>
</evidence>
<protein>
    <recommendedName>
        <fullName evidence="1">Putative membrane protein insertion efficiency factor</fullName>
    </recommendedName>
</protein>
<dbReference type="HAMAP" id="MF_00386">
    <property type="entry name" value="UPF0161_YidD"/>
    <property type="match status" value="1"/>
</dbReference>
<evidence type="ECO:0000256" key="1">
    <source>
        <dbReference type="HAMAP-Rule" id="MF_00386"/>
    </source>
</evidence>
<dbReference type="InterPro" id="IPR002696">
    <property type="entry name" value="Membr_insert_effic_factor_YidD"/>
</dbReference>
<dbReference type="NCBIfam" id="TIGR00278">
    <property type="entry name" value="membrane protein insertion efficiency factor YidD"/>
    <property type="match status" value="1"/>
</dbReference>
<dbReference type="PANTHER" id="PTHR33383:SF1">
    <property type="entry name" value="MEMBRANE PROTEIN INSERTION EFFICIENCY FACTOR-RELATED"/>
    <property type="match status" value="1"/>
</dbReference>
<dbReference type="RefSeq" id="WP_189384311.1">
    <property type="nucleotide sequence ID" value="NZ_BAABFY010000056.1"/>
</dbReference>
<dbReference type="Proteomes" id="UP000608345">
    <property type="component" value="Unassembled WGS sequence"/>
</dbReference>
<dbReference type="GO" id="GO:0005886">
    <property type="term" value="C:plasma membrane"/>
    <property type="evidence" value="ECO:0007669"/>
    <property type="project" value="UniProtKB-SubCell"/>
</dbReference>
<keyword evidence="1" id="KW-1003">Cell membrane</keyword>
<dbReference type="EMBL" id="BMYS01000004">
    <property type="protein sequence ID" value="GGW81730.1"/>
    <property type="molecule type" value="Genomic_DNA"/>
</dbReference>
<evidence type="ECO:0000256" key="2">
    <source>
        <dbReference type="SAM" id="MobiDB-lite"/>
    </source>
</evidence>
<sequence length="88" mass="10046">MIKKILIAPIRFYRYFLSPWIGRSCRFTPTCSEYMIEAIETHGAAKGLYLGTHRICRCNPWCQGGHDPVPPVSGRSSPEKSLFPKDLF</sequence>
<reference evidence="3" key="2">
    <citation type="submission" date="2020-09" db="EMBL/GenBank/DDBJ databases">
        <authorList>
            <person name="Sun Q."/>
            <person name="Kim S."/>
        </authorList>
    </citation>
    <scope>NUCLEOTIDE SEQUENCE</scope>
    <source>
        <strain evidence="3">KCTC 23732</strain>
    </source>
</reference>
<feature type="region of interest" description="Disordered" evidence="2">
    <location>
        <begin position="67"/>
        <end position="88"/>
    </location>
</feature>
<reference evidence="3" key="1">
    <citation type="journal article" date="2014" name="Int. J. Syst. Evol. Microbiol.">
        <title>Complete genome sequence of Corynebacterium casei LMG S-19264T (=DSM 44701T), isolated from a smear-ripened cheese.</title>
        <authorList>
            <consortium name="US DOE Joint Genome Institute (JGI-PGF)"/>
            <person name="Walter F."/>
            <person name="Albersmeier A."/>
            <person name="Kalinowski J."/>
            <person name="Ruckert C."/>
        </authorList>
    </citation>
    <scope>NUCLEOTIDE SEQUENCE</scope>
    <source>
        <strain evidence="3">KCTC 23732</strain>
    </source>
</reference>